<dbReference type="RefSeq" id="WP_377058987.1">
    <property type="nucleotide sequence ID" value="NZ_JBHLUU010000124.1"/>
</dbReference>
<evidence type="ECO:0000256" key="4">
    <source>
        <dbReference type="ARBA" id="ARBA00022840"/>
    </source>
</evidence>
<evidence type="ECO:0000256" key="7">
    <source>
        <dbReference type="ARBA" id="ARBA00044550"/>
    </source>
</evidence>
<dbReference type="InterPro" id="IPR011545">
    <property type="entry name" value="DEAD/DEAH_box_helicase_dom"/>
</dbReference>
<comment type="caution">
    <text evidence="10">The sequence shown here is derived from an EMBL/GenBank/DDBJ whole genome shotgun (WGS) entry which is preliminary data.</text>
</comment>
<dbReference type="SUPFAM" id="SSF52540">
    <property type="entry name" value="P-loop containing nucleoside triphosphate hydrolases"/>
    <property type="match status" value="1"/>
</dbReference>
<dbReference type="Pfam" id="PF16124">
    <property type="entry name" value="RecQ_Zn_bind"/>
    <property type="match status" value="1"/>
</dbReference>
<keyword evidence="11" id="KW-1185">Reference proteome</keyword>
<dbReference type="InterPro" id="IPR014001">
    <property type="entry name" value="Helicase_ATP-bd"/>
</dbReference>
<keyword evidence="5" id="KW-0238">DNA-binding</keyword>
<sequence>MMLEYELKTHFGYNQFKMGQKEIVEALLNGKNVLAMLPTGTGKSLCYQLPAYLMEGVVVVVTPLLSLMQDQVEQMMSRGEKRVVAINSFLDRETRGRVFGRLHTYKFIYISPEMLMNEFVVTKLKKLVISLFVVDEAHCISQWGYDFRPDYLKLGDVRESLGSPQTIALTATADQEVRSDIVRTLKLDKWEEFVSSVDRPNIKMVVDYVYDTKEKLDRLLEWVSFLQGPGIIYFSSKKLAEEVAVILRDSGVPRAMAYHGGLDQESRILIQQQFIKGQLDVICATSAFGMGINKENVRFVIHFHMPLQLESYLQEIGRAGRDGENSISILLYSPHDEQLPYQLAEGELPTEYQISWLFRHFGDQLLYEWEEMEESIQQMGGFTETSWRLTRDFLRSLTNSMDLIIEKERFIEYVNTRKKHKRKKIVEILNWIQSKECKRKGVLSYFGEVSHGTVDDCCHVCGIVYDRYKTKCSDEVEFTPFQWKEYLRGLLTKSGTSYEK</sequence>
<dbReference type="Gene3D" id="3.40.50.300">
    <property type="entry name" value="P-loop containing nucleotide triphosphate hydrolases"/>
    <property type="match status" value="2"/>
</dbReference>
<dbReference type="GO" id="GO:0016787">
    <property type="term" value="F:hydrolase activity"/>
    <property type="evidence" value="ECO:0007669"/>
    <property type="project" value="UniProtKB-KW"/>
</dbReference>
<dbReference type="InterPro" id="IPR004589">
    <property type="entry name" value="DNA_helicase_ATP-dep_RecQ"/>
</dbReference>
<dbReference type="PROSITE" id="PS51192">
    <property type="entry name" value="HELICASE_ATP_BIND_1"/>
    <property type="match status" value="1"/>
</dbReference>
<dbReference type="InterPro" id="IPR002464">
    <property type="entry name" value="DNA/RNA_helicase_DEAH_CS"/>
</dbReference>
<name>A0ABV6KWM3_9BACI</name>
<dbReference type="GO" id="GO:0003678">
    <property type="term" value="F:DNA helicase activity"/>
    <property type="evidence" value="ECO:0007669"/>
    <property type="project" value="UniProtKB-EC"/>
</dbReference>
<evidence type="ECO:0000259" key="9">
    <source>
        <dbReference type="PROSITE" id="PS51194"/>
    </source>
</evidence>
<evidence type="ECO:0000259" key="8">
    <source>
        <dbReference type="PROSITE" id="PS51192"/>
    </source>
</evidence>
<dbReference type="PROSITE" id="PS51194">
    <property type="entry name" value="HELICASE_CTER"/>
    <property type="match status" value="1"/>
</dbReference>
<proteinExistence type="predicted"/>
<dbReference type="EMBL" id="JBHLUU010000124">
    <property type="protein sequence ID" value="MFC0477720.1"/>
    <property type="molecule type" value="Genomic_DNA"/>
</dbReference>
<dbReference type="InterPro" id="IPR001650">
    <property type="entry name" value="Helicase_C-like"/>
</dbReference>
<reference evidence="10 11" key="1">
    <citation type="submission" date="2024-09" db="EMBL/GenBank/DDBJ databases">
        <authorList>
            <person name="Sun Q."/>
            <person name="Mori K."/>
        </authorList>
    </citation>
    <scope>NUCLEOTIDE SEQUENCE [LARGE SCALE GENOMIC DNA]</scope>
    <source>
        <strain evidence="10 11">CGMCC 1.9126</strain>
    </source>
</reference>
<dbReference type="SMART" id="SM00487">
    <property type="entry name" value="DEXDc"/>
    <property type="match status" value="1"/>
</dbReference>
<gene>
    <name evidence="10" type="ORF">ACFFHF_21260</name>
</gene>
<evidence type="ECO:0000256" key="6">
    <source>
        <dbReference type="ARBA" id="ARBA00044535"/>
    </source>
</evidence>
<dbReference type="InterPro" id="IPR032284">
    <property type="entry name" value="RecQ_Zn-bd"/>
</dbReference>
<keyword evidence="1" id="KW-0547">Nucleotide-binding</keyword>
<evidence type="ECO:0000256" key="3">
    <source>
        <dbReference type="ARBA" id="ARBA00022806"/>
    </source>
</evidence>
<protein>
    <recommendedName>
        <fullName evidence="6">ATP-dependent DNA helicase RecQ</fullName>
    </recommendedName>
    <alternativeName>
        <fullName evidence="7">DNA 3'-5' helicase RecQ</fullName>
    </alternativeName>
</protein>
<dbReference type="PANTHER" id="PTHR13710">
    <property type="entry name" value="DNA HELICASE RECQ FAMILY MEMBER"/>
    <property type="match status" value="1"/>
</dbReference>
<evidence type="ECO:0000313" key="11">
    <source>
        <dbReference type="Proteomes" id="UP001589738"/>
    </source>
</evidence>
<keyword evidence="4" id="KW-0067">ATP-binding</keyword>
<dbReference type="Proteomes" id="UP001589738">
    <property type="component" value="Unassembled WGS sequence"/>
</dbReference>
<dbReference type="NCBIfam" id="TIGR00614">
    <property type="entry name" value="recQ_fam"/>
    <property type="match status" value="1"/>
</dbReference>
<accession>A0ABV6KWM3</accession>
<dbReference type="SMART" id="SM00490">
    <property type="entry name" value="HELICc"/>
    <property type="match status" value="1"/>
</dbReference>
<dbReference type="Pfam" id="PF00271">
    <property type="entry name" value="Helicase_C"/>
    <property type="match status" value="1"/>
</dbReference>
<evidence type="ECO:0000256" key="5">
    <source>
        <dbReference type="ARBA" id="ARBA00023125"/>
    </source>
</evidence>
<keyword evidence="3 10" id="KW-0347">Helicase</keyword>
<evidence type="ECO:0000313" key="10">
    <source>
        <dbReference type="EMBL" id="MFC0477720.1"/>
    </source>
</evidence>
<dbReference type="PROSITE" id="PS00690">
    <property type="entry name" value="DEAH_ATP_HELICASE"/>
    <property type="match status" value="1"/>
</dbReference>
<feature type="domain" description="Helicase ATP-binding" evidence="8">
    <location>
        <begin position="24"/>
        <end position="191"/>
    </location>
</feature>
<evidence type="ECO:0000256" key="1">
    <source>
        <dbReference type="ARBA" id="ARBA00022741"/>
    </source>
</evidence>
<feature type="domain" description="Helicase C-terminal" evidence="9">
    <location>
        <begin position="215"/>
        <end position="380"/>
    </location>
</feature>
<dbReference type="Pfam" id="PF00270">
    <property type="entry name" value="DEAD"/>
    <property type="match status" value="1"/>
</dbReference>
<dbReference type="InterPro" id="IPR027417">
    <property type="entry name" value="P-loop_NTPase"/>
</dbReference>
<dbReference type="PANTHER" id="PTHR13710:SF84">
    <property type="entry name" value="ATP-DEPENDENT DNA HELICASE RECS-RELATED"/>
    <property type="match status" value="1"/>
</dbReference>
<keyword evidence="2 10" id="KW-0378">Hydrolase</keyword>
<dbReference type="CDD" id="cd17920">
    <property type="entry name" value="DEXHc_RecQ"/>
    <property type="match status" value="1"/>
</dbReference>
<evidence type="ECO:0000256" key="2">
    <source>
        <dbReference type="ARBA" id="ARBA00022801"/>
    </source>
</evidence>
<organism evidence="10 11">
    <name type="scientific">Robertmurraya beringensis</name>
    <dbReference type="NCBI Taxonomy" id="641660"/>
    <lineage>
        <taxon>Bacteria</taxon>
        <taxon>Bacillati</taxon>
        <taxon>Bacillota</taxon>
        <taxon>Bacilli</taxon>
        <taxon>Bacillales</taxon>
        <taxon>Bacillaceae</taxon>
        <taxon>Robertmurraya</taxon>
    </lineage>
</organism>